<dbReference type="EMBL" id="JAKKPZ010000582">
    <property type="protein sequence ID" value="KAI1693816.1"/>
    <property type="molecule type" value="Genomic_DNA"/>
</dbReference>
<organism evidence="3 4">
    <name type="scientific">Ditylenchus destructor</name>
    <dbReference type="NCBI Taxonomy" id="166010"/>
    <lineage>
        <taxon>Eukaryota</taxon>
        <taxon>Metazoa</taxon>
        <taxon>Ecdysozoa</taxon>
        <taxon>Nematoda</taxon>
        <taxon>Chromadorea</taxon>
        <taxon>Rhabditida</taxon>
        <taxon>Tylenchina</taxon>
        <taxon>Tylenchomorpha</taxon>
        <taxon>Sphaerularioidea</taxon>
        <taxon>Anguinidae</taxon>
        <taxon>Anguininae</taxon>
        <taxon>Ditylenchus</taxon>
    </lineage>
</organism>
<proteinExistence type="predicted"/>
<protein>
    <submittedName>
        <fullName evidence="3">Uncharacterized protein</fullName>
    </submittedName>
</protein>
<reference evidence="3" key="1">
    <citation type="submission" date="2022-01" db="EMBL/GenBank/DDBJ databases">
        <title>Genome Sequence Resource for Two Populations of Ditylenchus destructor, the Migratory Endoparasitic Phytonematode.</title>
        <authorList>
            <person name="Zhang H."/>
            <person name="Lin R."/>
            <person name="Xie B."/>
        </authorList>
    </citation>
    <scope>NUCLEOTIDE SEQUENCE</scope>
    <source>
        <strain evidence="3">BazhouSP</strain>
    </source>
</reference>
<keyword evidence="2" id="KW-1133">Transmembrane helix</keyword>
<keyword evidence="2" id="KW-0472">Membrane</keyword>
<dbReference type="AlphaFoldDB" id="A0AAD4MKS1"/>
<feature type="region of interest" description="Disordered" evidence="1">
    <location>
        <begin position="337"/>
        <end position="357"/>
    </location>
</feature>
<evidence type="ECO:0000256" key="2">
    <source>
        <dbReference type="SAM" id="Phobius"/>
    </source>
</evidence>
<evidence type="ECO:0000256" key="1">
    <source>
        <dbReference type="SAM" id="MobiDB-lite"/>
    </source>
</evidence>
<feature type="transmembrane region" description="Helical" evidence="2">
    <location>
        <begin position="150"/>
        <end position="169"/>
    </location>
</feature>
<evidence type="ECO:0000313" key="4">
    <source>
        <dbReference type="Proteomes" id="UP001201812"/>
    </source>
</evidence>
<name>A0AAD4MKS1_9BILA</name>
<feature type="transmembrane region" description="Helical" evidence="2">
    <location>
        <begin position="189"/>
        <end position="218"/>
    </location>
</feature>
<gene>
    <name evidence="3" type="ORF">DdX_20461</name>
</gene>
<comment type="caution">
    <text evidence="3">The sequence shown here is derived from an EMBL/GenBank/DDBJ whole genome shotgun (WGS) entry which is preliminary data.</text>
</comment>
<evidence type="ECO:0000313" key="3">
    <source>
        <dbReference type="EMBL" id="KAI1693816.1"/>
    </source>
</evidence>
<accession>A0AAD4MKS1</accession>
<feature type="region of interest" description="Disordered" evidence="1">
    <location>
        <begin position="226"/>
        <end position="248"/>
    </location>
</feature>
<dbReference type="Proteomes" id="UP001201812">
    <property type="component" value="Unassembled WGS sequence"/>
</dbReference>
<keyword evidence="4" id="KW-1185">Reference proteome</keyword>
<keyword evidence="2" id="KW-0812">Transmembrane</keyword>
<sequence>MREDRTELIVGDLPHERAAAAQRRHAGDGIARRPARNLAPRPHAIVQRIRILGREDQLHRALGDADLFDEAVPPGEARTSTMGLPMATTSWTGAVTFFLRRKVFARLVDTPTSRNCVDLGRTPGALHARDARCLSSLGPPARRQADPPPFLKSMLLTLAIFAALGSALWSGPLRSSGIISRGNETTAAAASAVALLIGLLGGWLLFRAIAVAVIGVFADEVVPRSKRNTTPHVSPPPATSASRARSYGHTVCGPRAAGQSRARAPLSSSCSSPGAALRSPSSSSIAGCSDAIWATWSRSDICRRRSCPLARRDAAIAVHAGCSRHRVVFRAVRQFRRARPRRGDGNAPVPPEDRPLK</sequence>